<sequence length="199" mass="21489">MSTATVFSEVFAPELFVLLVTTIVAGYELWGSDICASALAARTTTVLFAWIVAFAVYEGGSSIFSVSVPGSEDFFASIGLITGFVIIWFVWVRKGWGPLLQLFSLLLIGTSIVHMAVVPFWDVSSHVIYSAISTCFLCSLNRRFAVFLFVPIGLVWSRIAIEAHTVVEAVGGLVFAGVIIAVALRVGAVPRTRTDSFGR</sequence>
<evidence type="ECO:0000313" key="2">
    <source>
        <dbReference type="EMBL" id="SFC51241.1"/>
    </source>
</evidence>
<name>A0A1I1JSP4_NATHA</name>
<proteinExistence type="predicted"/>
<evidence type="ECO:0000313" key="3">
    <source>
        <dbReference type="Proteomes" id="UP000199161"/>
    </source>
</evidence>
<accession>A0A1I1JSP4</accession>
<organism evidence="2 3">
    <name type="scientific">Natronobacterium haloterrestre</name>
    <name type="common">Halobiforma haloterrestris</name>
    <dbReference type="NCBI Taxonomy" id="148448"/>
    <lineage>
        <taxon>Archaea</taxon>
        <taxon>Methanobacteriati</taxon>
        <taxon>Methanobacteriota</taxon>
        <taxon>Stenosarchaea group</taxon>
        <taxon>Halobacteria</taxon>
        <taxon>Halobacteriales</taxon>
        <taxon>Natrialbaceae</taxon>
        <taxon>Natronobacterium</taxon>
    </lineage>
</organism>
<keyword evidence="1" id="KW-0812">Transmembrane</keyword>
<evidence type="ECO:0000256" key="1">
    <source>
        <dbReference type="SAM" id="Phobius"/>
    </source>
</evidence>
<keyword evidence="3" id="KW-1185">Reference proteome</keyword>
<feature type="transmembrane region" description="Helical" evidence="1">
    <location>
        <begin position="99"/>
        <end position="121"/>
    </location>
</feature>
<dbReference type="Proteomes" id="UP000199161">
    <property type="component" value="Unassembled WGS sequence"/>
</dbReference>
<dbReference type="AlphaFoldDB" id="A0A1I1JSP4"/>
<keyword evidence="1" id="KW-0472">Membrane</keyword>
<evidence type="ECO:0008006" key="4">
    <source>
        <dbReference type="Google" id="ProtNLM"/>
    </source>
</evidence>
<keyword evidence="1" id="KW-1133">Transmembrane helix</keyword>
<protein>
    <recommendedName>
        <fullName evidence="4">PAP2 superfamily protein</fullName>
    </recommendedName>
</protein>
<reference evidence="3" key="1">
    <citation type="submission" date="2016-10" db="EMBL/GenBank/DDBJ databases">
        <authorList>
            <person name="Varghese N."/>
            <person name="Submissions S."/>
        </authorList>
    </citation>
    <scope>NUCLEOTIDE SEQUENCE [LARGE SCALE GENOMIC DNA]</scope>
    <source>
        <strain evidence="3">DSM 13078</strain>
    </source>
</reference>
<feature type="transmembrane region" description="Helical" evidence="1">
    <location>
        <begin position="74"/>
        <end position="92"/>
    </location>
</feature>
<dbReference type="EMBL" id="FOKW01000009">
    <property type="protein sequence ID" value="SFC51241.1"/>
    <property type="molecule type" value="Genomic_DNA"/>
</dbReference>
<feature type="transmembrane region" description="Helical" evidence="1">
    <location>
        <begin position="6"/>
        <end position="27"/>
    </location>
</feature>
<gene>
    <name evidence="2" type="ORF">SAMN05444422_109163</name>
</gene>
<feature type="transmembrane region" description="Helical" evidence="1">
    <location>
        <begin position="166"/>
        <end position="188"/>
    </location>
</feature>